<dbReference type="InterPro" id="IPR001901">
    <property type="entry name" value="Translocase_SecE/Sec61-g"/>
</dbReference>
<keyword evidence="4 9" id="KW-0812">Transmembrane</keyword>
<keyword evidence="2 9" id="KW-0813">Transport</keyword>
<keyword evidence="5 9" id="KW-0653">Protein transport</keyword>
<comment type="subcellular location">
    <subcellularLocation>
        <location evidence="9">Cell membrane</location>
        <topology evidence="9">Single-pass membrane protein</topology>
    </subcellularLocation>
    <subcellularLocation>
        <location evidence="1">Membrane</location>
    </subcellularLocation>
</comment>
<dbReference type="HAMAP" id="MF_00422">
    <property type="entry name" value="SecE"/>
    <property type="match status" value="1"/>
</dbReference>
<comment type="function">
    <text evidence="9">Essential subunit of the Sec protein translocation channel SecYEG. Clamps together the 2 halves of SecY. May contact the channel plug during translocation.</text>
</comment>
<dbReference type="PANTHER" id="PTHR33910:SF1">
    <property type="entry name" value="PROTEIN TRANSLOCASE SUBUNIT SECE"/>
    <property type="match status" value="1"/>
</dbReference>
<comment type="caution">
    <text evidence="10">The sequence shown here is derived from an EMBL/GenBank/DDBJ whole genome shotgun (WGS) entry which is preliminary data.</text>
</comment>
<evidence type="ECO:0000256" key="9">
    <source>
        <dbReference type="HAMAP-Rule" id="MF_00422"/>
    </source>
</evidence>
<dbReference type="PROSITE" id="PS01067">
    <property type="entry name" value="SECE_SEC61G"/>
    <property type="match status" value="1"/>
</dbReference>
<organism evidence="10 11">
    <name type="scientific">Alkaliphilus flagellatus</name>
    <dbReference type="NCBI Taxonomy" id="2841507"/>
    <lineage>
        <taxon>Bacteria</taxon>
        <taxon>Bacillati</taxon>
        <taxon>Bacillota</taxon>
        <taxon>Clostridia</taxon>
        <taxon>Peptostreptococcales</taxon>
        <taxon>Natronincolaceae</taxon>
        <taxon>Alkaliphilus</taxon>
    </lineage>
</organism>
<name>A0ABS6G6M3_9FIRM</name>
<keyword evidence="8 9" id="KW-0472">Membrane</keyword>
<sequence>MTTQANANNGEKARNLGKFLKGVRSELKKVNWPNRKELTNNTIVVVVSVALATLALWALDSAFGFGLNLIIR</sequence>
<dbReference type="NCBIfam" id="TIGR00964">
    <property type="entry name" value="secE_bact"/>
    <property type="match status" value="1"/>
</dbReference>
<evidence type="ECO:0000313" key="11">
    <source>
        <dbReference type="Proteomes" id="UP000779508"/>
    </source>
</evidence>
<evidence type="ECO:0000256" key="5">
    <source>
        <dbReference type="ARBA" id="ARBA00022927"/>
    </source>
</evidence>
<evidence type="ECO:0000313" key="10">
    <source>
        <dbReference type="EMBL" id="MBU5678142.1"/>
    </source>
</evidence>
<reference evidence="10 11" key="1">
    <citation type="submission" date="2021-06" db="EMBL/GenBank/DDBJ databases">
        <authorList>
            <person name="Sun Q."/>
            <person name="Li D."/>
        </authorList>
    </citation>
    <scope>NUCLEOTIDE SEQUENCE [LARGE SCALE GENOMIC DNA]</scope>
    <source>
        <strain evidence="10 11">MSJ-5</strain>
    </source>
</reference>
<evidence type="ECO:0000256" key="8">
    <source>
        <dbReference type="ARBA" id="ARBA00023136"/>
    </source>
</evidence>
<dbReference type="Proteomes" id="UP000779508">
    <property type="component" value="Unassembled WGS sequence"/>
</dbReference>
<dbReference type="InterPro" id="IPR038379">
    <property type="entry name" value="SecE_sf"/>
</dbReference>
<keyword evidence="3 9" id="KW-1003">Cell membrane</keyword>
<keyword evidence="7 9" id="KW-0811">Translocation</keyword>
<accession>A0ABS6G6M3</accession>
<comment type="similarity">
    <text evidence="9">Belongs to the SecE/SEC61-gamma family.</text>
</comment>
<keyword evidence="6 9" id="KW-1133">Transmembrane helix</keyword>
<protein>
    <recommendedName>
        <fullName evidence="9">Protein translocase subunit SecE</fullName>
    </recommendedName>
</protein>
<comment type="subunit">
    <text evidence="9">Component of the Sec protein translocase complex. Heterotrimer consisting of SecY, SecE and SecG subunits. The heterotrimers can form oligomers, although 1 heterotrimer is thought to be able to translocate proteins. Interacts with the ribosome. Interacts with SecDF, and other proteins may be involved. Interacts with SecA.</text>
</comment>
<evidence type="ECO:0000256" key="6">
    <source>
        <dbReference type="ARBA" id="ARBA00022989"/>
    </source>
</evidence>
<dbReference type="RefSeq" id="WP_212381914.1">
    <property type="nucleotide sequence ID" value="NZ_JAHLQK010000008.1"/>
</dbReference>
<dbReference type="PANTHER" id="PTHR33910">
    <property type="entry name" value="PROTEIN TRANSLOCASE SUBUNIT SECE"/>
    <property type="match status" value="1"/>
</dbReference>
<keyword evidence="11" id="KW-1185">Reference proteome</keyword>
<evidence type="ECO:0000256" key="3">
    <source>
        <dbReference type="ARBA" id="ARBA00022475"/>
    </source>
</evidence>
<feature type="transmembrane region" description="Helical" evidence="9">
    <location>
        <begin position="43"/>
        <end position="71"/>
    </location>
</feature>
<gene>
    <name evidence="9 10" type="primary">secE</name>
    <name evidence="10" type="ORF">KQI88_17145</name>
</gene>
<dbReference type="Gene3D" id="1.20.5.1030">
    <property type="entry name" value="Preprotein translocase secy subunit"/>
    <property type="match status" value="1"/>
</dbReference>
<dbReference type="Pfam" id="PF00584">
    <property type="entry name" value="SecE"/>
    <property type="match status" value="1"/>
</dbReference>
<evidence type="ECO:0000256" key="2">
    <source>
        <dbReference type="ARBA" id="ARBA00022448"/>
    </source>
</evidence>
<dbReference type="InterPro" id="IPR005807">
    <property type="entry name" value="SecE_bac"/>
</dbReference>
<evidence type="ECO:0000256" key="1">
    <source>
        <dbReference type="ARBA" id="ARBA00004370"/>
    </source>
</evidence>
<dbReference type="EMBL" id="JAHLQK010000008">
    <property type="protein sequence ID" value="MBU5678142.1"/>
    <property type="molecule type" value="Genomic_DNA"/>
</dbReference>
<proteinExistence type="inferred from homology"/>
<evidence type="ECO:0000256" key="7">
    <source>
        <dbReference type="ARBA" id="ARBA00023010"/>
    </source>
</evidence>
<evidence type="ECO:0000256" key="4">
    <source>
        <dbReference type="ARBA" id="ARBA00022692"/>
    </source>
</evidence>